<reference evidence="2" key="1">
    <citation type="submission" date="2023-10" db="EMBL/GenBank/DDBJ databases">
        <title>Genome assembly of Pristionchus species.</title>
        <authorList>
            <person name="Yoshida K."/>
            <person name="Sommer R.J."/>
        </authorList>
    </citation>
    <scope>NUCLEOTIDE SEQUENCE</scope>
    <source>
        <strain evidence="2">RS5133</strain>
    </source>
</reference>
<feature type="transmembrane region" description="Helical" evidence="1">
    <location>
        <begin position="33"/>
        <end position="54"/>
    </location>
</feature>
<keyword evidence="3" id="KW-1185">Reference proteome</keyword>
<feature type="non-terminal residue" evidence="2">
    <location>
        <position position="1"/>
    </location>
</feature>
<comment type="caution">
    <text evidence="2">The sequence shown here is derived from an EMBL/GenBank/DDBJ whole genome shotgun (WGS) entry which is preliminary data.</text>
</comment>
<sequence>LQTLTTLSDLTEIPSNDTFTVYPDYSSECLGLWVQWISSLILLISFLKFNWALLNVERIKNFLSVIEWNE</sequence>
<keyword evidence="1" id="KW-0812">Transmembrane</keyword>
<keyword evidence="1" id="KW-1133">Transmembrane helix</keyword>
<accession>A0AAV5UXW4</accession>
<dbReference type="EMBL" id="BTSY01000001">
    <property type="protein sequence ID" value="GMT11033.1"/>
    <property type="molecule type" value="Genomic_DNA"/>
</dbReference>
<organism evidence="2 3">
    <name type="scientific">Pristionchus fissidentatus</name>
    <dbReference type="NCBI Taxonomy" id="1538716"/>
    <lineage>
        <taxon>Eukaryota</taxon>
        <taxon>Metazoa</taxon>
        <taxon>Ecdysozoa</taxon>
        <taxon>Nematoda</taxon>
        <taxon>Chromadorea</taxon>
        <taxon>Rhabditida</taxon>
        <taxon>Rhabditina</taxon>
        <taxon>Diplogasteromorpha</taxon>
        <taxon>Diplogasteroidea</taxon>
        <taxon>Neodiplogasteridae</taxon>
        <taxon>Pristionchus</taxon>
    </lineage>
</organism>
<gene>
    <name evidence="2" type="ORF">PFISCL1PPCAC_2330</name>
</gene>
<keyword evidence="1" id="KW-0472">Membrane</keyword>
<dbReference type="Proteomes" id="UP001432322">
    <property type="component" value="Unassembled WGS sequence"/>
</dbReference>
<name>A0AAV5UXW4_9BILA</name>
<evidence type="ECO:0000313" key="2">
    <source>
        <dbReference type="EMBL" id="GMT11033.1"/>
    </source>
</evidence>
<evidence type="ECO:0000313" key="3">
    <source>
        <dbReference type="Proteomes" id="UP001432322"/>
    </source>
</evidence>
<dbReference type="AlphaFoldDB" id="A0AAV5UXW4"/>
<evidence type="ECO:0000256" key="1">
    <source>
        <dbReference type="SAM" id="Phobius"/>
    </source>
</evidence>
<feature type="non-terminal residue" evidence="2">
    <location>
        <position position="70"/>
    </location>
</feature>
<protein>
    <submittedName>
        <fullName evidence="2">Uncharacterized protein</fullName>
    </submittedName>
</protein>
<proteinExistence type="predicted"/>